<dbReference type="InterPro" id="IPR036390">
    <property type="entry name" value="WH_DNA-bd_sf"/>
</dbReference>
<name>A0A2B8BNF9_9PROT</name>
<comment type="caution">
    <text evidence="2">The sequence shown here is derived from an EMBL/GenBank/DDBJ whole genome shotgun (WGS) entry which is preliminary data.</text>
</comment>
<organism evidence="2 3">
    <name type="scientific">Azospirillum palustre</name>
    <dbReference type="NCBI Taxonomy" id="2044885"/>
    <lineage>
        <taxon>Bacteria</taxon>
        <taxon>Pseudomonadati</taxon>
        <taxon>Pseudomonadota</taxon>
        <taxon>Alphaproteobacteria</taxon>
        <taxon>Rhodospirillales</taxon>
        <taxon>Azospirillaceae</taxon>
        <taxon>Azospirillum</taxon>
    </lineage>
</organism>
<dbReference type="SUPFAM" id="SSF46785">
    <property type="entry name" value="Winged helix' DNA-binding domain"/>
    <property type="match status" value="1"/>
</dbReference>
<dbReference type="RefSeq" id="WP_098734621.1">
    <property type="nucleotide sequence ID" value="NZ_PDKW01000036.1"/>
</dbReference>
<protein>
    <submittedName>
        <fullName evidence="2">Helix-turn-helix domain-containing protein</fullName>
    </submittedName>
</protein>
<evidence type="ECO:0000313" key="3">
    <source>
        <dbReference type="Proteomes" id="UP000225379"/>
    </source>
</evidence>
<gene>
    <name evidence="2" type="ORF">CRT60_01150</name>
</gene>
<dbReference type="InterPro" id="IPR036388">
    <property type="entry name" value="WH-like_DNA-bd_sf"/>
</dbReference>
<dbReference type="EMBL" id="PDKW01000036">
    <property type="protein sequence ID" value="PGH59269.1"/>
    <property type="molecule type" value="Genomic_DNA"/>
</dbReference>
<dbReference type="AlphaFoldDB" id="A0A2B8BNF9"/>
<evidence type="ECO:0000313" key="2">
    <source>
        <dbReference type="EMBL" id="PGH59269.1"/>
    </source>
</evidence>
<evidence type="ECO:0000256" key="1">
    <source>
        <dbReference type="SAM" id="MobiDB-lite"/>
    </source>
</evidence>
<accession>A0A2B8BNF9</accession>
<proteinExistence type="predicted"/>
<keyword evidence="3" id="KW-1185">Reference proteome</keyword>
<dbReference type="OrthoDB" id="7862895at2"/>
<feature type="compositionally biased region" description="Basic and acidic residues" evidence="1">
    <location>
        <begin position="152"/>
        <end position="167"/>
    </location>
</feature>
<dbReference type="Gene3D" id="1.10.10.10">
    <property type="entry name" value="Winged helix-like DNA-binding domain superfamily/Winged helix DNA-binding domain"/>
    <property type="match status" value="1"/>
</dbReference>
<sequence>MPTLNTNQPNTGQETTRWGRIPAWWLSHPDIDADGLAVLAALSTYANARGECWPSQATLATALKRSRSTVNRILGQLADAGVIEVEPRKSATGGRLSCLYRLRLEAGSGPIVNVQAMPVRQRDTDVAVVDSPCAAARQEQLDSNKPDSLAGRGREGVSAERVEDHPTGETQAVPADWMPSAADLTWARAKHTGIDLDRHVEGFVLRCQAHGYRYRDVGAAWRSWLLQDVQAHKAPLVFGTPTVSGMSRTADKIAASRQQVAIWAGVADRLRQQPSVETGAISLGGGW</sequence>
<reference evidence="3" key="1">
    <citation type="submission" date="2017-10" db="EMBL/GenBank/DDBJ databases">
        <authorList>
            <person name="Kravchenko I.K."/>
            <person name="Grouzdev D.S."/>
        </authorList>
    </citation>
    <scope>NUCLEOTIDE SEQUENCE [LARGE SCALE GENOMIC DNA]</scope>
    <source>
        <strain evidence="3">B2</strain>
    </source>
</reference>
<dbReference type="Proteomes" id="UP000225379">
    <property type="component" value="Unassembled WGS sequence"/>
</dbReference>
<dbReference type="Pfam" id="PF13730">
    <property type="entry name" value="HTH_36"/>
    <property type="match status" value="1"/>
</dbReference>
<feature type="region of interest" description="Disordered" evidence="1">
    <location>
        <begin position="137"/>
        <end position="173"/>
    </location>
</feature>